<sequence length="85" mass="9751">MPISEAVKQDTVEYNVPQPISLKKLAWVYVIEITCLASYYIYQDRKISAEIKALRIRETILKAFNNFGIFVPVPVKDKPGPQQPQ</sequence>
<name>A0A1E5IHX3_ENDTX</name>
<keyword evidence="1" id="KW-0812">Transmembrane</keyword>
<feature type="transmembrane region" description="Helical" evidence="1">
    <location>
        <begin position="25"/>
        <end position="42"/>
    </location>
</feature>
<evidence type="ECO:0000256" key="1">
    <source>
        <dbReference type="SAM" id="Phobius"/>
    </source>
</evidence>
<proteinExistence type="predicted"/>
<reference evidence="2 3" key="1">
    <citation type="submission" date="2015-11" db="EMBL/GenBank/DDBJ databases">
        <title>Evidence for parallel genomic evolution in an endosymbiosis of termite gut flagellates.</title>
        <authorList>
            <person name="Zheng H."/>
        </authorList>
    </citation>
    <scope>NUCLEOTIDE SEQUENCE [LARGE SCALE GENOMIC DNA]</scope>
    <source>
        <strain evidence="2 3">CET450</strain>
    </source>
</reference>
<evidence type="ECO:0000313" key="3">
    <source>
        <dbReference type="Proteomes" id="UP000095237"/>
    </source>
</evidence>
<gene>
    <name evidence="2" type="ORF">ATZ36_06255</name>
</gene>
<accession>A0A1E5IHX3</accession>
<organism evidence="2 3">
    <name type="scientific">Endomicrobium trichonymphae</name>
    <dbReference type="NCBI Taxonomy" id="1408204"/>
    <lineage>
        <taxon>Bacteria</taxon>
        <taxon>Pseudomonadati</taxon>
        <taxon>Elusimicrobiota</taxon>
        <taxon>Endomicrobiia</taxon>
        <taxon>Endomicrobiales</taxon>
        <taxon>Endomicrobiaceae</taxon>
        <taxon>Candidatus Endomicrobiellum</taxon>
    </lineage>
</organism>
<dbReference type="Proteomes" id="UP000095237">
    <property type="component" value="Unassembled WGS sequence"/>
</dbReference>
<keyword evidence="1" id="KW-1133">Transmembrane helix</keyword>
<comment type="caution">
    <text evidence="2">The sequence shown here is derived from an EMBL/GenBank/DDBJ whole genome shotgun (WGS) entry which is preliminary data.</text>
</comment>
<dbReference type="AlphaFoldDB" id="A0A1E5IHX3"/>
<evidence type="ECO:0000313" key="2">
    <source>
        <dbReference type="EMBL" id="OEG70089.1"/>
    </source>
</evidence>
<protein>
    <submittedName>
        <fullName evidence="2">Uncharacterized protein</fullName>
    </submittedName>
</protein>
<dbReference type="EMBL" id="LNVX01000476">
    <property type="protein sequence ID" value="OEG70089.1"/>
    <property type="molecule type" value="Genomic_DNA"/>
</dbReference>
<keyword evidence="1" id="KW-0472">Membrane</keyword>
<keyword evidence="3" id="KW-1185">Reference proteome</keyword>